<reference evidence="2 3" key="3">
    <citation type="journal article" date="2022" name="Int. J. Syst. Evol. Microbiol.">
        <title>Strains of Bradyrhizobium barranii sp. nov. associated with legumes native to Canada are symbionts of soybeans and belong to different subspecies (subsp. barranii subsp. nov. and subsp. apii subsp. nov.) and symbiovars (sv. glycinearum and sv. septentrionale).</title>
        <authorList>
            <person name="Bromfield E.S.P."/>
            <person name="Cloutier S."/>
            <person name="Wasai-Hara S."/>
            <person name="Minamisawa K."/>
        </authorList>
    </citation>
    <scope>NUCLEOTIDE SEQUENCE [LARGE SCALE GENOMIC DNA]</scope>
    <source>
        <strain evidence="2 3">323S2</strain>
    </source>
</reference>
<evidence type="ECO:0000313" key="2">
    <source>
        <dbReference type="EMBL" id="UGX95784.1"/>
    </source>
</evidence>
<dbReference type="Proteomes" id="UP000564836">
    <property type="component" value="Chromosome"/>
</dbReference>
<dbReference type="RefSeq" id="WP_166343889.1">
    <property type="nucleotide sequence ID" value="NZ_CP088280.1"/>
</dbReference>
<dbReference type="AlphaFoldDB" id="A0A7Z0Q6C1"/>
<evidence type="ECO:0000313" key="3">
    <source>
        <dbReference type="Proteomes" id="UP000564836"/>
    </source>
</evidence>
<gene>
    <name evidence="2" type="ORF">G6321_00011840</name>
    <name evidence="1" type="ORF">G6321_06405</name>
</gene>
<name>A0A7Z0Q6C1_9BRAD</name>
<dbReference type="EMBL" id="CP088280">
    <property type="protein sequence ID" value="UGX95784.1"/>
    <property type="molecule type" value="Genomic_DNA"/>
</dbReference>
<reference evidence="2 3" key="1">
    <citation type="journal article" date="2017" name="Syst. Appl. Microbiol.">
        <title>Soybeans inoculated with root zone soils of Canadian native legumes harbour diverse and novel Bradyrhizobium spp. that possess agricultural potential.</title>
        <authorList>
            <person name="Bromfield E.S.P."/>
            <person name="Cloutier S."/>
            <person name="Tambong J.T."/>
            <person name="Tran Thi T.V."/>
        </authorList>
    </citation>
    <scope>NUCLEOTIDE SEQUENCE [LARGE SCALE GENOMIC DNA]</scope>
    <source>
        <strain evidence="2 3">323S2</strain>
    </source>
</reference>
<sequence length="220" mass="24611">MTQPTSDEWSFAEFDGERRAHLESDMPFDKMAQRIADLAVVSSGCVDPLRTSENPAVPAGTTWRAWFTINVADEAWLSDLCFNGRDGVRGRYWVGAADGDAATASMIALLREKLLQFAAHNPERFGSATLAGGDLRLLARSLDAASAKVWAYEEKSQRFDARPRLIVKRWANQSPSGDWRWAPSGPLLDIKGAFYTPDDREFVLPEKRERARSIHLYGFS</sequence>
<accession>A0A7Z0Q6C1</accession>
<proteinExistence type="predicted"/>
<protein>
    <submittedName>
        <fullName evidence="1">Uncharacterized protein</fullName>
    </submittedName>
</protein>
<dbReference type="EMBL" id="JACBFH010000001">
    <property type="protein sequence ID" value="NYY88093.1"/>
    <property type="molecule type" value="Genomic_DNA"/>
</dbReference>
<evidence type="ECO:0000313" key="1">
    <source>
        <dbReference type="EMBL" id="NYY88093.1"/>
    </source>
</evidence>
<reference evidence="1" key="2">
    <citation type="submission" date="2020-06" db="EMBL/GenBank/DDBJ databases">
        <title>Whole Genome Sequence of Bradyrhizobium sp. Strain 323S2.</title>
        <authorList>
            <person name="Bromfield E.S.P."/>
        </authorList>
    </citation>
    <scope>NUCLEOTIDE SEQUENCE [LARGE SCALE GENOMIC DNA]</scope>
    <source>
        <strain evidence="1">323S2</strain>
    </source>
</reference>
<organism evidence="1">
    <name type="scientific">Bradyrhizobium barranii subsp. barranii</name>
    <dbReference type="NCBI Taxonomy" id="2823807"/>
    <lineage>
        <taxon>Bacteria</taxon>
        <taxon>Pseudomonadati</taxon>
        <taxon>Pseudomonadota</taxon>
        <taxon>Alphaproteobacteria</taxon>
        <taxon>Hyphomicrobiales</taxon>
        <taxon>Nitrobacteraceae</taxon>
        <taxon>Bradyrhizobium</taxon>
        <taxon>Bradyrhizobium barranii</taxon>
    </lineage>
</organism>